<protein>
    <recommendedName>
        <fullName evidence="2">DUF2786 domain-containing protein</fullName>
    </recommendedName>
</protein>
<gene>
    <name evidence="3" type="ORF">SAMN05428998_11110</name>
</gene>
<dbReference type="Pfam" id="PF10979">
    <property type="entry name" value="DUF2786"/>
    <property type="match status" value="1"/>
</dbReference>
<reference evidence="3 4" key="1">
    <citation type="submission" date="2017-04" db="EMBL/GenBank/DDBJ databases">
        <authorList>
            <person name="Afonso C.L."/>
            <person name="Miller P.J."/>
            <person name="Scott M.A."/>
            <person name="Spackman E."/>
            <person name="Goraichik I."/>
            <person name="Dimitrov K.M."/>
            <person name="Suarez D.L."/>
            <person name="Swayne D.E."/>
        </authorList>
    </citation>
    <scope>NUCLEOTIDE SEQUENCE [LARGE SCALE GENOMIC DNA]</scope>
    <source>
        <strain evidence="3 4">USBA 355</strain>
    </source>
</reference>
<dbReference type="STRING" id="560819.SAMN05428998_11110"/>
<accession>A0A1Y6C1S9</accession>
<evidence type="ECO:0000259" key="2">
    <source>
        <dbReference type="Pfam" id="PF10979"/>
    </source>
</evidence>
<dbReference type="Proteomes" id="UP000192917">
    <property type="component" value="Unassembled WGS sequence"/>
</dbReference>
<feature type="region of interest" description="Disordered" evidence="1">
    <location>
        <begin position="50"/>
        <end position="87"/>
    </location>
</feature>
<dbReference type="EMBL" id="FWZX01000011">
    <property type="protein sequence ID" value="SMF32077.1"/>
    <property type="molecule type" value="Genomic_DNA"/>
</dbReference>
<evidence type="ECO:0000256" key="1">
    <source>
        <dbReference type="SAM" id="MobiDB-lite"/>
    </source>
</evidence>
<organism evidence="3 4">
    <name type="scientific">Tistlia consotensis USBA 355</name>
    <dbReference type="NCBI Taxonomy" id="560819"/>
    <lineage>
        <taxon>Bacteria</taxon>
        <taxon>Pseudomonadati</taxon>
        <taxon>Pseudomonadota</taxon>
        <taxon>Alphaproteobacteria</taxon>
        <taxon>Rhodospirillales</taxon>
        <taxon>Rhodovibrionaceae</taxon>
        <taxon>Tistlia</taxon>
    </lineage>
</organism>
<dbReference type="InterPro" id="IPR024498">
    <property type="entry name" value="DUF2786"/>
</dbReference>
<dbReference type="RefSeq" id="WP_085123393.1">
    <property type="nucleotide sequence ID" value="NZ_FWZX01000011.1"/>
</dbReference>
<evidence type="ECO:0000313" key="3">
    <source>
        <dbReference type="EMBL" id="SMF32077.1"/>
    </source>
</evidence>
<feature type="region of interest" description="Disordered" evidence="1">
    <location>
        <begin position="99"/>
        <end position="141"/>
    </location>
</feature>
<sequence>MTEAFATSQKERFRKLLLLAAESPFEGERAAALAAAERLATRFGMTLDEAAGAAAEPEPKARGRRAADADGADDWSGPRARRSAPEWMRQAATGYAYEASAAASRARQRHREQVEAAQRREEEERRQAQALHRKSGVRSERRMPARDFARTLIQQTGFSLREIGEITGLTQHELVGLKLKLRG</sequence>
<evidence type="ECO:0000313" key="4">
    <source>
        <dbReference type="Proteomes" id="UP000192917"/>
    </source>
</evidence>
<dbReference type="AlphaFoldDB" id="A0A1Y6C1S9"/>
<proteinExistence type="predicted"/>
<feature type="compositionally biased region" description="Basic and acidic residues" evidence="1">
    <location>
        <begin position="111"/>
        <end position="127"/>
    </location>
</feature>
<keyword evidence="4" id="KW-1185">Reference proteome</keyword>
<feature type="compositionally biased region" description="Basic and acidic residues" evidence="1">
    <location>
        <begin position="57"/>
        <end position="68"/>
    </location>
</feature>
<feature type="domain" description="DUF2786" evidence="2">
    <location>
        <begin position="11"/>
        <end position="44"/>
    </location>
</feature>
<name>A0A1Y6C1S9_9PROT</name>